<reference evidence="3" key="2">
    <citation type="submission" date="2023-07" db="EMBL/GenBank/DDBJ databases">
        <authorList>
            <consortium name="AG Swart"/>
            <person name="Singh M."/>
            <person name="Singh A."/>
            <person name="Seah K."/>
            <person name="Emmerich C."/>
        </authorList>
    </citation>
    <scope>NUCLEOTIDE SEQUENCE</scope>
    <source>
        <strain evidence="3">DP1</strain>
    </source>
</reference>
<evidence type="ECO:0000313" key="2">
    <source>
        <dbReference type="EMBL" id="CAE0393256.1"/>
    </source>
</evidence>
<proteinExistence type="predicted"/>
<protein>
    <submittedName>
        <fullName evidence="2">Uncharacterized protein</fullName>
    </submittedName>
</protein>
<evidence type="ECO:0000313" key="4">
    <source>
        <dbReference type="Proteomes" id="UP001295684"/>
    </source>
</evidence>
<organism evidence="2">
    <name type="scientific">Euplotes crassus</name>
    <dbReference type="NCBI Taxonomy" id="5936"/>
    <lineage>
        <taxon>Eukaryota</taxon>
        <taxon>Sar</taxon>
        <taxon>Alveolata</taxon>
        <taxon>Ciliophora</taxon>
        <taxon>Intramacronucleata</taxon>
        <taxon>Spirotrichea</taxon>
        <taxon>Hypotrichia</taxon>
        <taxon>Euplotida</taxon>
        <taxon>Euplotidae</taxon>
        <taxon>Moneuplotes</taxon>
    </lineage>
</organism>
<name>A0A7S3KU38_EUPCR</name>
<keyword evidence="4" id="KW-1185">Reference proteome</keyword>
<dbReference type="AlphaFoldDB" id="A0A7S3KU38"/>
<gene>
    <name evidence="2" type="ORF">ECRA1380_LOCUS18234</name>
    <name evidence="3" type="ORF">ECRASSUSDP1_LOCUS24122</name>
</gene>
<evidence type="ECO:0000256" key="1">
    <source>
        <dbReference type="SAM" id="MobiDB-lite"/>
    </source>
</evidence>
<reference evidence="2" key="1">
    <citation type="submission" date="2021-01" db="EMBL/GenBank/DDBJ databases">
        <authorList>
            <person name="Corre E."/>
            <person name="Pelletier E."/>
            <person name="Niang G."/>
            <person name="Scheremetjew M."/>
            <person name="Finn R."/>
            <person name="Kale V."/>
            <person name="Holt S."/>
            <person name="Cochrane G."/>
            <person name="Meng A."/>
            <person name="Brown T."/>
            <person name="Cohen L."/>
        </authorList>
    </citation>
    <scope>NUCLEOTIDE SEQUENCE</scope>
    <source>
        <strain evidence="2">CT5</strain>
    </source>
</reference>
<evidence type="ECO:0000313" key="3">
    <source>
        <dbReference type="EMBL" id="CAI2382644.1"/>
    </source>
</evidence>
<dbReference type="EMBL" id="HBIK01038946">
    <property type="protein sequence ID" value="CAE0393256.1"/>
    <property type="molecule type" value="Transcribed_RNA"/>
</dbReference>
<dbReference type="Proteomes" id="UP001295684">
    <property type="component" value="Unassembled WGS sequence"/>
</dbReference>
<dbReference type="EMBL" id="CAMPGE010024827">
    <property type="protein sequence ID" value="CAI2382644.1"/>
    <property type="molecule type" value="Genomic_DNA"/>
</dbReference>
<accession>A0A7S3KU38</accession>
<sequence>MAQKGNSGRENWKNDAEYEGYEWMEPMSHKGFPMWQDSTLYDETYNETFTETFYESRYEPYGPYGPRGPIREYGVIQEHLEPVYTAPQWVNNSQPVEYTPDPGTPPPPKKTVSPLWVPKPPKVRQPLKPVYDTHYADTAGREQDPAGTWYPKRW</sequence>
<feature type="region of interest" description="Disordered" evidence="1">
    <location>
        <begin position="92"/>
        <end position="129"/>
    </location>
</feature>